<dbReference type="Proteomes" id="UP000317839">
    <property type="component" value="Unassembled WGS sequence"/>
</dbReference>
<dbReference type="PANTHER" id="PTHR38037">
    <property type="entry name" value="ZN_PROTEASE DOMAIN-CONTAINING PROTEIN"/>
    <property type="match status" value="1"/>
</dbReference>
<dbReference type="SUPFAM" id="SSF50630">
    <property type="entry name" value="Acid proteases"/>
    <property type="match status" value="1"/>
</dbReference>
<dbReference type="InterPro" id="IPR008503">
    <property type="entry name" value="Asp_endopeptidase"/>
</dbReference>
<dbReference type="GO" id="GO:0008233">
    <property type="term" value="F:peptidase activity"/>
    <property type="evidence" value="ECO:0007669"/>
    <property type="project" value="UniProtKB-KW"/>
</dbReference>
<evidence type="ECO:0000259" key="1">
    <source>
        <dbReference type="Pfam" id="PF05618"/>
    </source>
</evidence>
<dbReference type="Pfam" id="PF05618">
    <property type="entry name" value="Zn_protease"/>
    <property type="match status" value="1"/>
</dbReference>
<evidence type="ECO:0000313" key="3">
    <source>
        <dbReference type="Proteomes" id="UP000317839"/>
    </source>
</evidence>
<organism evidence="2 3">
    <name type="scientific">Aliikangiella marina</name>
    <dbReference type="NCBI Taxonomy" id="1712262"/>
    <lineage>
        <taxon>Bacteria</taxon>
        <taxon>Pseudomonadati</taxon>
        <taxon>Pseudomonadota</taxon>
        <taxon>Gammaproteobacteria</taxon>
        <taxon>Oceanospirillales</taxon>
        <taxon>Pleioneaceae</taxon>
        <taxon>Aliikangiella</taxon>
    </lineage>
</organism>
<dbReference type="OrthoDB" id="8546610at2"/>
<dbReference type="Gene3D" id="2.40.70.10">
    <property type="entry name" value="Acid Proteases"/>
    <property type="match status" value="1"/>
</dbReference>
<protein>
    <submittedName>
        <fullName evidence="2">ATP-dependent zinc protease</fullName>
    </submittedName>
</protein>
<feature type="domain" description="Retropepsin-like aspartic endopeptidase" evidence="1">
    <location>
        <begin position="6"/>
        <end position="139"/>
    </location>
</feature>
<keyword evidence="3" id="KW-1185">Reference proteome</keyword>
<reference evidence="2 3" key="1">
    <citation type="submission" date="2019-06" db="EMBL/GenBank/DDBJ databases">
        <title>Draft genome of Aliikangiella marina GYP-15.</title>
        <authorList>
            <person name="Wang G."/>
        </authorList>
    </citation>
    <scope>NUCLEOTIDE SEQUENCE [LARGE SCALE GENOMIC DNA]</scope>
    <source>
        <strain evidence="2 3">GYP-15</strain>
    </source>
</reference>
<dbReference type="EMBL" id="VIKR01000001">
    <property type="protein sequence ID" value="TQV77403.1"/>
    <property type="molecule type" value="Genomic_DNA"/>
</dbReference>
<accession>A0A545TJK6</accession>
<keyword evidence="2" id="KW-0378">Hydrolase</keyword>
<dbReference type="PANTHER" id="PTHR38037:SF2">
    <property type="entry name" value="ATP-DEPENDENT ZINC PROTEASE DOMAIN-CONTAINING PROTEIN-RELATED"/>
    <property type="match status" value="1"/>
</dbReference>
<dbReference type="InterPro" id="IPR021109">
    <property type="entry name" value="Peptidase_aspartic_dom_sf"/>
</dbReference>
<proteinExistence type="predicted"/>
<comment type="caution">
    <text evidence="2">The sequence shown here is derived from an EMBL/GenBank/DDBJ whole genome shotgun (WGS) entry which is preliminary data.</text>
</comment>
<sequence length="142" mass="16627">MNDKMIVGALEFCSLPDLEISNLHMRVDTGAKTSALHVDNIEEFEKDGARWVRFDIHPDYHDVDRVVRREAKVKSKRRIKMANDKSETRYVIDTKFVLKDQEWPIELNLTDRSNMTYLMLLGREAMIGRLLVDPEKEYVLTS</sequence>
<dbReference type="AlphaFoldDB" id="A0A545TJK6"/>
<keyword evidence="2" id="KW-0645">Protease</keyword>
<name>A0A545TJK6_9GAMM</name>
<evidence type="ECO:0000313" key="2">
    <source>
        <dbReference type="EMBL" id="TQV77403.1"/>
    </source>
</evidence>
<dbReference type="GO" id="GO:0006508">
    <property type="term" value="P:proteolysis"/>
    <property type="evidence" value="ECO:0007669"/>
    <property type="project" value="UniProtKB-KW"/>
</dbReference>
<gene>
    <name evidence="2" type="ORF">FLL45_05515</name>
</gene>
<dbReference type="RefSeq" id="WP_142940975.1">
    <property type="nucleotide sequence ID" value="NZ_VIKR01000001.1"/>
</dbReference>